<protein>
    <recommendedName>
        <fullName evidence="4 11">Trigger factor</fullName>
        <shortName evidence="11">TF</shortName>
        <ecNumber evidence="3 11">5.2.1.8</ecNumber>
    </recommendedName>
    <alternativeName>
        <fullName evidence="10 11">PPIase</fullName>
    </alternativeName>
</protein>
<dbReference type="PANTHER" id="PTHR30560:SF3">
    <property type="entry name" value="TRIGGER FACTOR-LIKE PROTEIN TIG, CHLOROPLASTIC"/>
    <property type="match status" value="1"/>
</dbReference>
<dbReference type="PROSITE" id="PS50059">
    <property type="entry name" value="FKBP_PPIASE"/>
    <property type="match status" value="1"/>
</dbReference>
<dbReference type="InterPro" id="IPR008880">
    <property type="entry name" value="Trigger_fac_C"/>
</dbReference>
<dbReference type="Gene3D" id="3.10.50.40">
    <property type="match status" value="1"/>
</dbReference>
<dbReference type="PANTHER" id="PTHR30560">
    <property type="entry name" value="TRIGGER FACTOR CHAPERONE AND PEPTIDYL-PROLYL CIS/TRANS ISOMERASE"/>
    <property type="match status" value="1"/>
</dbReference>
<keyword evidence="11" id="KW-0963">Cytoplasm</keyword>
<dbReference type="SUPFAM" id="SSF102735">
    <property type="entry name" value="Trigger factor ribosome-binding domain"/>
    <property type="match status" value="1"/>
</dbReference>
<reference evidence="15 16" key="1">
    <citation type="journal article" date="2016" name="Nat. Commun.">
        <title>Thousands of microbial genomes shed light on interconnected biogeochemical processes in an aquifer system.</title>
        <authorList>
            <person name="Anantharaman K."/>
            <person name="Brown C.T."/>
            <person name="Hug L.A."/>
            <person name="Sharon I."/>
            <person name="Castelle C.J."/>
            <person name="Probst A.J."/>
            <person name="Thomas B.C."/>
            <person name="Singh A."/>
            <person name="Wilkins M.J."/>
            <person name="Karaoz U."/>
            <person name="Brodie E.L."/>
            <person name="Williams K.H."/>
            <person name="Hubbard S.S."/>
            <person name="Banfield J.F."/>
        </authorList>
    </citation>
    <scope>NUCLEOTIDE SEQUENCE [LARGE SCALE GENOMIC DNA]</scope>
</reference>
<evidence type="ECO:0000256" key="11">
    <source>
        <dbReference type="HAMAP-Rule" id="MF_00303"/>
    </source>
</evidence>
<keyword evidence="8 11" id="KW-0413">Isomerase</keyword>
<evidence type="ECO:0000256" key="2">
    <source>
        <dbReference type="ARBA" id="ARBA00005464"/>
    </source>
</evidence>
<evidence type="ECO:0000256" key="13">
    <source>
        <dbReference type="RuleBase" id="RU003914"/>
    </source>
</evidence>
<dbReference type="GO" id="GO:0003755">
    <property type="term" value="F:peptidyl-prolyl cis-trans isomerase activity"/>
    <property type="evidence" value="ECO:0007669"/>
    <property type="project" value="UniProtKB-UniRule"/>
</dbReference>
<evidence type="ECO:0000256" key="7">
    <source>
        <dbReference type="ARBA" id="ARBA00023186"/>
    </source>
</evidence>
<dbReference type="InterPro" id="IPR036611">
    <property type="entry name" value="Trigger_fac_ribosome-bd_sf"/>
</dbReference>
<sequence>MEVTIKPRTGTAEIEMDVTVPADDFLPFINRTIATLSKDVHIKGFRPGKAPKDLAVEQIGQDHILQDAMNEALPIFFARAAVDKNVQAVNRPAISIHEIGPDTPLHFTAVVEVIPEITLADPKTLKAKKKPVAITDEQVDQELKRIARMRSVLTDVQRAAKPNDVVTIDFTVSINGSVIAGGASKNHPITIGEGRFVPGFEEALTGTSAGEDKTFPVTFPEDYSKKEIAGKQADVKAHIHTVQERTIPPIDDVFAESVGKFTSLQELKDQLKKNIADEATVKEEERYLGELAEQLTDKSTFGIIPQSLIEHEIDRRLEEFAQMLAYQQKTLEEYMLEHDSSLQKMRDSMRESAEKHVKIGLALREFAKQNDITLTQEEITEEANKQLAHFASVEHAHDEVDPHELQDYVESVLKNKKTLELLGSLATT</sequence>
<dbReference type="InterPro" id="IPR008881">
    <property type="entry name" value="Trigger_fac_ribosome-bd_bac"/>
</dbReference>
<dbReference type="GO" id="GO:0043335">
    <property type="term" value="P:protein unfolding"/>
    <property type="evidence" value="ECO:0007669"/>
    <property type="project" value="TreeGrafter"/>
</dbReference>
<dbReference type="GO" id="GO:0015031">
    <property type="term" value="P:protein transport"/>
    <property type="evidence" value="ECO:0007669"/>
    <property type="project" value="UniProtKB-UniRule"/>
</dbReference>
<dbReference type="InterPro" id="IPR027304">
    <property type="entry name" value="Trigger_fact/SurA_dom_sf"/>
</dbReference>
<dbReference type="GO" id="GO:0044183">
    <property type="term" value="F:protein folding chaperone"/>
    <property type="evidence" value="ECO:0007669"/>
    <property type="project" value="TreeGrafter"/>
</dbReference>
<dbReference type="HAMAP" id="MF_00303">
    <property type="entry name" value="Trigger_factor_Tig"/>
    <property type="match status" value="1"/>
</dbReference>
<comment type="similarity">
    <text evidence="2 11 13">Belongs to the FKBP-type PPIase family. Tig subfamily.</text>
</comment>
<dbReference type="EMBL" id="MHHS01000011">
    <property type="protein sequence ID" value="OGY37323.1"/>
    <property type="molecule type" value="Genomic_DNA"/>
</dbReference>
<dbReference type="InterPro" id="IPR046357">
    <property type="entry name" value="PPIase_dom_sf"/>
</dbReference>
<dbReference type="GO" id="GO:0005737">
    <property type="term" value="C:cytoplasm"/>
    <property type="evidence" value="ECO:0007669"/>
    <property type="project" value="UniProtKB-SubCell"/>
</dbReference>
<dbReference type="GO" id="GO:0051301">
    <property type="term" value="P:cell division"/>
    <property type="evidence" value="ECO:0007669"/>
    <property type="project" value="UniProtKB-KW"/>
</dbReference>
<accession>A0A1G1XB90</accession>
<evidence type="ECO:0000256" key="4">
    <source>
        <dbReference type="ARBA" id="ARBA00016902"/>
    </source>
</evidence>
<evidence type="ECO:0000256" key="9">
    <source>
        <dbReference type="ARBA" id="ARBA00023306"/>
    </source>
</evidence>
<evidence type="ECO:0000313" key="16">
    <source>
        <dbReference type="Proteomes" id="UP000177941"/>
    </source>
</evidence>
<dbReference type="SUPFAM" id="SSF54534">
    <property type="entry name" value="FKBP-like"/>
    <property type="match status" value="1"/>
</dbReference>
<dbReference type="AlphaFoldDB" id="A0A1G1XB90"/>
<dbReference type="Pfam" id="PF05697">
    <property type="entry name" value="Trigger_N"/>
    <property type="match status" value="1"/>
</dbReference>
<dbReference type="InterPro" id="IPR001179">
    <property type="entry name" value="PPIase_FKBP_dom"/>
</dbReference>
<evidence type="ECO:0000256" key="10">
    <source>
        <dbReference type="ARBA" id="ARBA00029986"/>
    </source>
</evidence>
<evidence type="ECO:0000256" key="8">
    <source>
        <dbReference type="ARBA" id="ARBA00023235"/>
    </source>
</evidence>
<evidence type="ECO:0000256" key="3">
    <source>
        <dbReference type="ARBA" id="ARBA00013194"/>
    </source>
</evidence>
<comment type="catalytic activity">
    <reaction evidence="1 11 12">
        <text>[protein]-peptidylproline (omega=180) = [protein]-peptidylproline (omega=0)</text>
        <dbReference type="Rhea" id="RHEA:16237"/>
        <dbReference type="Rhea" id="RHEA-COMP:10747"/>
        <dbReference type="Rhea" id="RHEA-COMP:10748"/>
        <dbReference type="ChEBI" id="CHEBI:83833"/>
        <dbReference type="ChEBI" id="CHEBI:83834"/>
        <dbReference type="EC" id="5.2.1.8"/>
    </reaction>
</comment>
<dbReference type="NCBIfam" id="TIGR00115">
    <property type="entry name" value="tig"/>
    <property type="match status" value="1"/>
</dbReference>
<dbReference type="InterPro" id="IPR005215">
    <property type="entry name" value="Trig_fac"/>
</dbReference>
<evidence type="ECO:0000256" key="12">
    <source>
        <dbReference type="PROSITE-ProRule" id="PRU00277"/>
    </source>
</evidence>
<dbReference type="Gene3D" id="1.10.3120.10">
    <property type="entry name" value="Trigger factor, C-terminal domain"/>
    <property type="match status" value="1"/>
</dbReference>
<dbReference type="Pfam" id="PF00254">
    <property type="entry name" value="FKBP_C"/>
    <property type="match status" value="1"/>
</dbReference>
<comment type="subcellular location">
    <subcellularLocation>
        <location evidence="11">Cytoplasm</location>
    </subcellularLocation>
    <text evidence="11">About half TF is bound to the ribosome near the polypeptide exit tunnel while the other half is free in the cytoplasm.</text>
</comment>
<keyword evidence="6 11" id="KW-0697">Rotamase</keyword>
<dbReference type="InterPro" id="IPR037041">
    <property type="entry name" value="Trigger_fac_C_sf"/>
</dbReference>
<gene>
    <name evidence="11" type="primary">tig</name>
    <name evidence="15" type="ORF">A3E36_02605</name>
</gene>
<keyword evidence="5 11" id="KW-0132">Cell division</keyword>
<keyword evidence="7 11" id="KW-0143">Chaperone</keyword>
<dbReference type="FunFam" id="3.10.50.40:FF:000001">
    <property type="entry name" value="Trigger factor"/>
    <property type="match status" value="1"/>
</dbReference>
<dbReference type="GO" id="GO:0051083">
    <property type="term" value="P:'de novo' cotranslational protein folding"/>
    <property type="evidence" value="ECO:0007669"/>
    <property type="project" value="TreeGrafter"/>
</dbReference>
<organism evidence="15 16">
    <name type="scientific">Candidatus Andersenbacteria bacterium RIFCSPHIGHO2_12_FULL_45_11b</name>
    <dbReference type="NCBI Taxonomy" id="1797282"/>
    <lineage>
        <taxon>Bacteria</taxon>
        <taxon>Candidatus Anderseniibacteriota</taxon>
    </lineage>
</organism>
<proteinExistence type="inferred from homology"/>
<feature type="domain" description="PPIase FKBP-type" evidence="14">
    <location>
        <begin position="163"/>
        <end position="249"/>
    </location>
</feature>
<dbReference type="Proteomes" id="UP000177941">
    <property type="component" value="Unassembled WGS sequence"/>
</dbReference>
<evidence type="ECO:0000256" key="6">
    <source>
        <dbReference type="ARBA" id="ARBA00023110"/>
    </source>
</evidence>
<dbReference type="PIRSF" id="PIRSF003095">
    <property type="entry name" value="Trigger_factor"/>
    <property type="match status" value="1"/>
</dbReference>
<comment type="function">
    <text evidence="11">Involved in protein export. Acts as a chaperone by maintaining the newly synthesized protein in an open conformation. Functions as a peptidyl-prolyl cis-trans isomerase.</text>
</comment>
<evidence type="ECO:0000256" key="5">
    <source>
        <dbReference type="ARBA" id="ARBA00022618"/>
    </source>
</evidence>
<dbReference type="SUPFAM" id="SSF109998">
    <property type="entry name" value="Triger factor/SurA peptide-binding domain-like"/>
    <property type="match status" value="1"/>
</dbReference>
<dbReference type="GO" id="GO:0043022">
    <property type="term" value="F:ribosome binding"/>
    <property type="evidence" value="ECO:0007669"/>
    <property type="project" value="TreeGrafter"/>
</dbReference>
<comment type="caution">
    <text evidence="15">The sequence shown here is derived from an EMBL/GenBank/DDBJ whole genome shotgun (WGS) entry which is preliminary data.</text>
</comment>
<dbReference type="Pfam" id="PF05698">
    <property type="entry name" value="Trigger_C"/>
    <property type="match status" value="1"/>
</dbReference>
<dbReference type="EC" id="5.2.1.8" evidence="3 11"/>
<evidence type="ECO:0000256" key="1">
    <source>
        <dbReference type="ARBA" id="ARBA00000971"/>
    </source>
</evidence>
<comment type="domain">
    <text evidence="11">Consists of 3 domains; the N-terminus binds the ribosome, the middle domain has PPIase activity, while the C-terminus has intrinsic chaperone activity on its own.</text>
</comment>
<keyword evidence="9 11" id="KW-0131">Cell cycle</keyword>
<evidence type="ECO:0000313" key="15">
    <source>
        <dbReference type="EMBL" id="OGY37323.1"/>
    </source>
</evidence>
<name>A0A1G1XB90_9BACT</name>
<dbReference type="Gene3D" id="3.30.70.1050">
    <property type="entry name" value="Trigger factor ribosome-binding domain"/>
    <property type="match status" value="1"/>
</dbReference>
<evidence type="ECO:0000259" key="14">
    <source>
        <dbReference type="PROSITE" id="PS50059"/>
    </source>
</evidence>